<keyword evidence="6" id="KW-1185">Reference proteome</keyword>
<comment type="subunit">
    <text evidence="3">Homodimer.</text>
</comment>
<dbReference type="Pfam" id="PF04996">
    <property type="entry name" value="AstB"/>
    <property type="match status" value="1"/>
</dbReference>
<feature type="binding site" evidence="3">
    <location>
        <position position="252"/>
    </location>
    <ligand>
        <name>substrate</name>
    </ligand>
</feature>
<feature type="binding site" evidence="3">
    <location>
        <begin position="137"/>
        <end position="138"/>
    </location>
    <ligand>
        <name>substrate</name>
    </ligand>
</feature>
<keyword evidence="1 3" id="KW-0056">Arginine metabolism</keyword>
<dbReference type="EC" id="3.5.3.23" evidence="3 4"/>
<protein>
    <recommendedName>
        <fullName evidence="3 4">N-succinylarginine dihydrolase</fullName>
        <ecNumber evidence="3 4">3.5.3.23</ecNumber>
    </recommendedName>
</protein>
<comment type="catalytic activity">
    <reaction evidence="3">
        <text>N(2)-succinyl-L-arginine + 2 H2O + 2 H(+) = N(2)-succinyl-L-ornithine + 2 NH4(+) + CO2</text>
        <dbReference type="Rhea" id="RHEA:19533"/>
        <dbReference type="ChEBI" id="CHEBI:15377"/>
        <dbReference type="ChEBI" id="CHEBI:15378"/>
        <dbReference type="ChEBI" id="CHEBI:16526"/>
        <dbReference type="ChEBI" id="CHEBI:28938"/>
        <dbReference type="ChEBI" id="CHEBI:58241"/>
        <dbReference type="ChEBI" id="CHEBI:58514"/>
        <dbReference type="EC" id="3.5.3.23"/>
    </reaction>
</comment>
<dbReference type="SUPFAM" id="SSF55909">
    <property type="entry name" value="Pentein"/>
    <property type="match status" value="1"/>
</dbReference>
<dbReference type="PANTHER" id="PTHR30420">
    <property type="entry name" value="N-SUCCINYLARGININE DIHYDROLASE"/>
    <property type="match status" value="1"/>
</dbReference>
<evidence type="ECO:0000256" key="3">
    <source>
        <dbReference type="HAMAP-Rule" id="MF_01172"/>
    </source>
</evidence>
<dbReference type="Gene3D" id="3.75.10.20">
    <property type="entry name" value="Succinylarginine dihydrolase"/>
    <property type="match status" value="1"/>
</dbReference>
<dbReference type="RefSeq" id="WP_235310219.1">
    <property type="nucleotide sequence ID" value="NZ_JAKGAS010000001.1"/>
</dbReference>
<comment type="function">
    <text evidence="3">Catalyzes the hydrolysis of N(2)-succinylarginine into N(2)-succinylornithine, ammonia and CO(2).</text>
</comment>
<dbReference type="PANTHER" id="PTHR30420:SF2">
    <property type="entry name" value="N-SUCCINYLARGININE DIHYDROLASE"/>
    <property type="match status" value="1"/>
</dbReference>
<dbReference type="InterPro" id="IPR037031">
    <property type="entry name" value="AstB_sf"/>
</dbReference>
<comment type="caution">
    <text evidence="5">The sequence shown here is derived from an EMBL/GenBank/DDBJ whole genome shotgun (WGS) entry which is preliminary data.</text>
</comment>
<comment type="similarity">
    <text evidence="3">Belongs to the succinylarginine dihydrolase family.</text>
</comment>
<feature type="binding site" evidence="3">
    <location>
        <position position="214"/>
    </location>
    <ligand>
        <name>substrate</name>
    </ligand>
</feature>
<dbReference type="NCBIfam" id="NF009789">
    <property type="entry name" value="PRK13281.1"/>
    <property type="match status" value="1"/>
</dbReference>
<dbReference type="GO" id="GO:0009015">
    <property type="term" value="F:N-succinylarginine dihydrolase activity"/>
    <property type="evidence" value="ECO:0007669"/>
    <property type="project" value="UniProtKB-EC"/>
</dbReference>
<evidence type="ECO:0000256" key="2">
    <source>
        <dbReference type="ARBA" id="ARBA00022801"/>
    </source>
</evidence>
<dbReference type="InterPro" id="IPR007079">
    <property type="entry name" value="SuccinylArg_d-Hdrlase_AstB"/>
</dbReference>
<feature type="binding site" evidence="3">
    <location>
        <begin position="19"/>
        <end position="28"/>
    </location>
    <ligand>
        <name>substrate</name>
    </ligand>
</feature>
<evidence type="ECO:0000256" key="1">
    <source>
        <dbReference type="ARBA" id="ARBA00022503"/>
    </source>
</evidence>
<evidence type="ECO:0000313" key="6">
    <source>
        <dbReference type="Proteomes" id="UP001521137"/>
    </source>
</evidence>
<dbReference type="HAMAP" id="MF_01172">
    <property type="entry name" value="AstB"/>
    <property type="match status" value="1"/>
</dbReference>
<accession>A0ABS9D182</accession>
<comment type="pathway">
    <text evidence="3">Amino-acid degradation; L-arginine degradation via AST pathway; L-glutamate and succinate from L-arginine: step 2/5.</text>
</comment>
<feature type="active site" evidence="3">
    <location>
        <position position="250"/>
    </location>
</feature>
<dbReference type="NCBIfam" id="TIGR03241">
    <property type="entry name" value="arg_catab_astB"/>
    <property type="match status" value="1"/>
</dbReference>
<evidence type="ECO:0000256" key="4">
    <source>
        <dbReference type="NCBIfam" id="TIGR03241"/>
    </source>
</evidence>
<feature type="binding site" evidence="3">
    <location>
        <position position="110"/>
    </location>
    <ligand>
        <name>substrate</name>
    </ligand>
</feature>
<sequence>MTQFEANFDGLVGPTHNYAGLSYGNVASLKNASASSSPKQAAKQGLKKMKALADLGMVQGVLAPQERPDVYSLRRLGFTGSDAQVLQAAAKQAPAIFQACCSASSMWTANAATVSPSADTLDGKIHFTPANLTNKFHRSLEPQVTGNILRATFNNSDYFSHHQHLPDNEHFGDEGAANHTRLCGNYGETGLEIFVYGRHAFDTSKPAPKKFPARQTFEASQAVARLHGLQSENVVYIQQNPDLIDQGVFHNDVISVGNQNVLFYHEQAFSNSDAALQEIKQKFSGNNLHFICVKTSEVSVEDAIKTYLFNTQIITQANGDMVIIAPTNCQENPAVSNYLAKLVTQNTPIKEVKYFDVKQSMQNGGGPACLRLRVALNESELAAVNPHTLINDQQFELLNTWVDKHYRDELKVTDLSDPQLLIESRTALDELTQILDLGSVYPFQQI</sequence>
<feature type="active site" description="Nucleophile" evidence="3">
    <location>
        <position position="369"/>
    </location>
</feature>
<name>A0ABS9D182_9ALTE</name>
<organism evidence="5 6">
    <name type="scientific">Paraglaciecola algarum</name>
    <dbReference type="NCBI Taxonomy" id="3050085"/>
    <lineage>
        <taxon>Bacteria</taxon>
        <taxon>Pseudomonadati</taxon>
        <taxon>Pseudomonadota</taxon>
        <taxon>Gammaproteobacteria</taxon>
        <taxon>Alteromonadales</taxon>
        <taxon>Alteromonadaceae</taxon>
        <taxon>Paraglaciecola</taxon>
    </lineage>
</organism>
<proteinExistence type="inferred from homology"/>
<feature type="active site" evidence="3">
    <location>
        <position position="174"/>
    </location>
</feature>
<dbReference type="Proteomes" id="UP001521137">
    <property type="component" value="Unassembled WGS sequence"/>
</dbReference>
<reference evidence="5 6" key="1">
    <citation type="submission" date="2022-01" db="EMBL/GenBank/DDBJ databases">
        <title>Paraglaciecola sp. G1-23.</title>
        <authorList>
            <person name="Jin M.S."/>
            <person name="Han D.M."/>
            <person name="Kim H.M."/>
            <person name="Jeon C.O."/>
        </authorList>
    </citation>
    <scope>NUCLEOTIDE SEQUENCE [LARGE SCALE GENOMIC DNA]</scope>
    <source>
        <strain evidence="5 6">G1-23</strain>
    </source>
</reference>
<gene>
    <name evidence="3 5" type="primary">astB</name>
    <name evidence="5" type="ORF">L0668_01125</name>
</gene>
<dbReference type="EMBL" id="JAKGAS010000001">
    <property type="protein sequence ID" value="MCF2946693.1"/>
    <property type="molecule type" value="Genomic_DNA"/>
</dbReference>
<keyword evidence="2 3" id="KW-0378">Hydrolase</keyword>
<feature type="binding site" evidence="3">
    <location>
        <position position="363"/>
    </location>
    <ligand>
        <name>substrate</name>
    </ligand>
</feature>
<evidence type="ECO:0000313" key="5">
    <source>
        <dbReference type="EMBL" id="MCF2946693.1"/>
    </source>
</evidence>